<dbReference type="GO" id="GO:0000479">
    <property type="term" value="P:endonucleolytic cleavage of tricistronic rRNA transcript (SSU-rRNA, 5.8S rRNA, LSU-rRNA)"/>
    <property type="evidence" value="ECO:0007669"/>
    <property type="project" value="TreeGrafter"/>
</dbReference>
<dbReference type="InterPro" id="IPR030387">
    <property type="entry name" value="G_Bms1/Tsr1_dom"/>
</dbReference>
<dbReference type="STRING" id="1658172.A0A1B7P5E4"/>
<dbReference type="InterPro" id="IPR012948">
    <property type="entry name" value="AARP2CN"/>
</dbReference>
<dbReference type="InterPro" id="IPR007034">
    <property type="entry name" value="BMS1_TSR1_C"/>
</dbReference>
<dbReference type="GO" id="GO:0000462">
    <property type="term" value="P:maturation of SSU-rRNA from tricistronic rRNA transcript (SSU-rRNA, 5.8S rRNA, LSU-rRNA)"/>
    <property type="evidence" value="ECO:0007669"/>
    <property type="project" value="TreeGrafter"/>
</dbReference>
<comment type="similarity">
    <text evidence="4">Belongs to the TRAFAC class translation factor GTPase superfamily. Bms1-like GTPase family. TSR1 subfamily.</text>
</comment>
<comment type="caution">
    <text evidence="7">The sequence shown here is derived from an EMBL/GenBank/DDBJ whole genome shotgun (WGS) entry which is preliminary data.</text>
</comment>
<proteinExistence type="inferred from homology"/>
<evidence type="ECO:0000256" key="2">
    <source>
        <dbReference type="ARBA" id="ARBA00022517"/>
    </source>
</evidence>
<keyword evidence="3" id="KW-0539">Nucleus</keyword>
<dbReference type="Proteomes" id="UP000091918">
    <property type="component" value="Unassembled WGS sequence"/>
</dbReference>
<name>A0A1B7P5E4_9EURO</name>
<dbReference type="GO" id="GO:0030688">
    <property type="term" value="C:preribosome, small subunit precursor"/>
    <property type="evidence" value="ECO:0007669"/>
    <property type="project" value="TreeGrafter"/>
</dbReference>
<evidence type="ECO:0000256" key="1">
    <source>
        <dbReference type="ARBA" id="ARBA00004604"/>
    </source>
</evidence>
<feature type="region of interest" description="Disordered" evidence="5">
    <location>
        <begin position="38"/>
        <end position="82"/>
    </location>
</feature>
<comment type="subcellular location">
    <subcellularLocation>
        <location evidence="1">Nucleus</location>
        <location evidence="1">Nucleolus</location>
    </subcellularLocation>
</comment>
<dbReference type="InterPro" id="IPR039761">
    <property type="entry name" value="Bms1/Tsr1"/>
</dbReference>
<feature type="compositionally biased region" description="Basic residues" evidence="5">
    <location>
        <begin position="60"/>
        <end position="73"/>
    </location>
</feature>
<organism evidence="7 8">
    <name type="scientific">Emergomyces africanus</name>
    <dbReference type="NCBI Taxonomy" id="1955775"/>
    <lineage>
        <taxon>Eukaryota</taxon>
        <taxon>Fungi</taxon>
        <taxon>Dikarya</taxon>
        <taxon>Ascomycota</taxon>
        <taxon>Pezizomycotina</taxon>
        <taxon>Eurotiomycetes</taxon>
        <taxon>Eurotiomycetidae</taxon>
        <taxon>Onygenales</taxon>
        <taxon>Ajellomycetaceae</taxon>
        <taxon>Emergomyces</taxon>
    </lineage>
</organism>
<dbReference type="PANTHER" id="PTHR12858:SF1">
    <property type="entry name" value="PRE-RRNA-PROCESSING PROTEIN TSR1 HOMOLOG"/>
    <property type="match status" value="1"/>
</dbReference>
<dbReference type="OrthoDB" id="119302at2759"/>
<feature type="domain" description="Bms1-type G" evidence="6">
    <location>
        <begin position="88"/>
        <end position="248"/>
    </location>
</feature>
<reference evidence="7 8" key="1">
    <citation type="submission" date="2015-07" db="EMBL/GenBank/DDBJ databases">
        <title>Emmonsia species relationships and genome sequence.</title>
        <authorList>
            <person name="Cuomo C.A."/>
            <person name="Schwartz I.S."/>
            <person name="Kenyon C."/>
            <person name="de Hoog G.S."/>
            <person name="Govender N.P."/>
            <person name="Botha A."/>
            <person name="Moreno L."/>
            <person name="de Vries M."/>
            <person name="Munoz J.F."/>
            <person name="Stielow J.B."/>
        </authorList>
    </citation>
    <scope>NUCLEOTIDE SEQUENCE [LARGE SCALE GENOMIC DNA]</scope>
    <source>
        <strain evidence="7 8">CBS 136260</strain>
    </source>
</reference>
<dbReference type="PROSITE" id="PS51714">
    <property type="entry name" value="G_BMS1"/>
    <property type="match status" value="1"/>
</dbReference>
<dbReference type="GO" id="GO:0005525">
    <property type="term" value="F:GTP binding"/>
    <property type="evidence" value="ECO:0007669"/>
    <property type="project" value="TreeGrafter"/>
</dbReference>
<dbReference type="GO" id="GO:0003924">
    <property type="term" value="F:GTPase activity"/>
    <property type="evidence" value="ECO:0007669"/>
    <property type="project" value="TreeGrafter"/>
</dbReference>
<evidence type="ECO:0000256" key="3">
    <source>
        <dbReference type="ARBA" id="ARBA00023242"/>
    </source>
</evidence>
<dbReference type="Pfam" id="PF22298">
    <property type="entry name" value="Tsr1_G-like"/>
    <property type="match status" value="1"/>
</dbReference>
<protein>
    <recommendedName>
        <fullName evidence="6">Bms1-type G domain-containing protein</fullName>
    </recommendedName>
</protein>
<keyword evidence="8" id="KW-1185">Reference proteome</keyword>
<dbReference type="EMBL" id="LGUA01000095">
    <property type="protein sequence ID" value="OAX84208.1"/>
    <property type="molecule type" value="Genomic_DNA"/>
</dbReference>
<evidence type="ECO:0000313" key="8">
    <source>
        <dbReference type="Proteomes" id="UP000091918"/>
    </source>
</evidence>
<dbReference type="PANTHER" id="PTHR12858">
    <property type="entry name" value="RIBOSOME BIOGENESIS PROTEIN"/>
    <property type="match status" value="1"/>
</dbReference>
<accession>A0A1B7P5E4</accession>
<dbReference type="SMART" id="SM01362">
    <property type="entry name" value="DUF663"/>
    <property type="match status" value="1"/>
</dbReference>
<gene>
    <name evidence="7" type="ORF">ACJ72_01418</name>
</gene>
<feature type="compositionally biased region" description="Acidic residues" evidence="5">
    <location>
        <begin position="415"/>
        <end position="428"/>
    </location>
</feature>
<dbReference type="GO" id="GO:0034511">
    <property type="term" value="F:U3 snoRNA binding"/>
    <property type="evidence" value="ECO:0007669"/>
    <property type="project" value="TreeGrafter"/>
</dbReference>
<keyword evidence="2" id="KW-0690">Ribosome biogenesis</keyword>
<feature type="region of interest" description="Disordered" evidence="5">
    <location>
        <begin position="412"/>
        <end position="435"/>
    </location>
</feature>
<sequence length="822" mass="91578">MAPSAVAVPHHHRNTTKSVNKAFKSKHLSKGAIKDLSKGKIDERGSRKTPHQQLMSKLDRRNKARQKQRLKHQSKSESVSIFSGQNGASRHVAVIPLSDTVDTDAAIRSLNESLDIPEADIQAHNTCLVRIERFKQNVLYIPTKKDLISALDTCRLADFVIFILPADETLDEAAELMLRAIEGQGISNMLAMVQGLETITPPKRRPQIIASLKSFITHFFPTLEKVHSLDARQECSNIVRGICTATPKGIRWRDDRSWMLIESIQWPESSSETSAEVVVTGVVRGRGLKADRLVHIPTWGDYKISSITAAPLPSVKQKKGGDGMNVDDTAEPQVLDQPSADCDDLATVAPEEVVMMDDTISMADTEKKGVLLDDYHYFSDGDDKHTARPKRLPKGTSDYQAAWYLDDLSDSGSDLVDEMDDDPEDMDLDAPAGPEDGFFTTDNRDAMTEAGGPSEYPQSEMFLDPSPEDEAQQIEEYRASRKNEAEEDLEFPDEIELHPATIARERLARYRGLKSVKTSKWEMEEDRAHEPEDWRRLLQIADYKGVKNQCVREALVGGVSPGTRVNVHLSDVPLNLKSRPSPPTSLFSLLRHEHKQAVVNINMSLNSAVEEPLKSKEELIIQCGPRRLVIKPLFSAAGNTPNNVHKFDRYLHPGRSAIATFIGPVCWGSIPVLVFRNTAATVTPEDEAVDSGVADGRKTLPATSSTSELDTWELIGSGTTIAPDHSRVVAKRVILTGHPYKIHKKVVTVRYMFFNAEDVNWFKALQLWTKRGRSGYIKESLGTHGYFKATFDAKINPQDAIGISLYKRVFPRKAVPWGEEAL</sequence>
<dbReference type="Pfam" id="PF04950">
    <property type="entry name" value="RIBIOP_C"/>
    <property type="match status" value="1"/>
</dbReference>
<evidence type="ECO:0000313" key="7">
    <source>
        <dbReference type="EMBL" id="OAX84208.1"/>
    </source>
</evidence>
<dbReference type="AlphaFoldDB" id="A0A1B7P5E4"/>
<dbReference type="SMART" id="SM00785">
    <property type="entry name" value="AARP2CN"/>
    <property type="match status" value="1"/>
</dbReference>
<evidence type="ECO:0000256" key="5">
    <source>
        <dbReference type="SAM" id="MobiDB-lite"/>
    </source>
</evidence>
<dbReference type="GO" id="GO:0005730">
    <property type="term" value="C:nucleolus"/>
    <property type="evidence" value="ECO:0007669"/>
    <property type="project" value="UniProtKB-SubCell"/>
</dbReference>
<evidence type="ECO:0000256" key="4">
    <source>
        <dbReference type="ARBA" id="ARBA00038288"/>
    </source>
</evidence>
<evidence type="ECO:0000259" key="6">
    <source>
        <dbReference type="PROSITE" id="PS51714"/>
    </source>
</evidence>
<dbReference type="Pfam" id="PF08142">
    <property type="entry name" value="AARP2CN"/>
    <property type="match status" value="1"/>
</dbReference>